<dbReference type="GO" id="GO:0008237">
    <property type="term" value="F:metallopeptidase activity"/>
    <property type="evidence" value="ECO:0007669"/>
    <property type="project" value="UniProtKB-KW"/>
</dbReference>
<evidence type="ECO:0000313" key="3">
    <source>
        <dbReference type="EMBL" id="MPQ43623.1"/>
    </source>
</evidence>
<dbReference type="GO" id="GO:0006508">
    <property type="term" value="P:proteolysis"/>
    <property type="evidence" value="ECO:0007669"/>
    <property type="project" value="UniProtKB-KW"/>
</dbReference>
<feature type="transmembrane region" description="Helical" evidence="1">
    <location>
        <begin position="219"/>
        <end position="240"/>
    </location>
</feature>
<comment type="caution">
    <text evidence="3">The sequence shown here is derived from an EMBL/GenBank/DDBJ whole genome shotgun (WGS) entry which is preliminary data.</text>
</comment>
<feature type="domain" description="CAAX prenyl protease 2/Lysostaphin resistance protein A-like" evidence="2">
    <location>
        <begin position="119"/>
        <end position="205"/>
    </location>
</feature>
<protein>
    <submittedName>
        <fullName evidence="3">CPBP family intramembrane metalloprotease</fullName>
    </submittedName>
</protein>
<dbReference type="OrthoDB" id="4177129at2"/>
<keyword evidence="1" id="KW-0472">Membrane</keyword>
<keyword evidence="3" id="KW-0378">Hydrolase</keyword>
<accession>A0A6I1MLK9</accession>
<proteinExistence type="predicted"/>
<dbReference type="RefSeq" id="WP_152889310.1">
    <property type="nucleotide sequence ID" value="NZ_WHJC01000087.1"/>
</dbReference>
<dbReference type="Pfam" id="PF02517">
    <property type="entry name" value="Rce1-like"/>
    <property type="match status" value="1"/>
</dbReference>
<dbReference type="EMBL" id="WHJC01000087">
    <property type="protein sequence ID" value="MPQ43623.1"/>
    <property type="molecule type" value="Genomic_DNA"/>
</dbReference>
<feature type="transmembrane region" description="Helical" evidence="1">
    <location>
        <begin position="81"/>
        <end position="102"/>
    </location>
</feature>
<keyword evidence="3" id="KW-0482">Metalloprotease</keyword>
<reference evidence="3 4" key="1">
    <citation type="submission" date="2019-10" db="EMBL/GenBank/DDBJ databases">
        <title>The Genome Sequence of Clostridium tarantellae Isolated from Fish Brain.</title>
        <authorList>
            <person name="Bano L."/>
            <person name="Kiel M."/>
            <person name="Sales G."/>
            <person name="Doxey A.C."/>
            <person name="Mansfield M.J."/>
            <person name="Schiavone M."/>
            <person name="Rossetto O."/>
            <person name="Pirazzini M."/>
            <person name="Dobrindt U."/>
            <person name="Montecucco C."/>
        </authorList>
    </citation>
    <scope>NUCLEOTIDE SEQUENCE [LARGE SCALE GENOMIC DNA]</scope>
    <source>
        <strain evidence="3 4">DSM 3997</strain>
    </source>
</reference>
<dbReference type="GO" id="GO:0004175">
    <property type="term" value="F:endopeptidase activity"/>
    <property type="evidence" value="ECO:0007669"/>
    <property type="project" value="UniProtKB-ARBA"/>
</dbReference>
<evidence type="ECO:0000256" key="1">
    <source>
        <dbReference type="SAM" id="Phobius"/>
    </source>
</evidence>
<feature type="transmembrane region" description="Helical" evidence="1">
    <location>
        <begin position="20"/>
        <end position="38"/>
    </location>
</feature>
<dbReference type="InterPro" id="IPR003675">
    <property type="entry name" value="Rce1/LyrA-like_dom"/>
</dbReference>
<keyword evidence="4" id="KW-1185">Reference proteome</keyword>
<dbReference type="PANTHER" id="PTHR43592">
    <property type="entry name" value="CAAX AMINO TERMINAL PROTEASE"/>
    <property type="match status" value="1"/>
</dbReference>
<gene>
    <name evidence="3" type="ORF">GBZ86_07610</name>
</gene>
<evidence type="ECO:0000259" key="2">
    <source>
        <dbReference type="Pfam" id="PF02517"/>
    </source>
</evidence>
<dbReference type="AlphaFoldDB" id="A0A6I1MLK9"/>
<feature type="transmembrane region" description="Helical" evidence="1">
    <location>
        <begin position="149"/>
        <end position="165"/>
    </location>
</feature>
<name>A0A6I1MLK9_9CLOT</name>
<keyword evidence="3" id="KW-0645">Protease</keyword>
<organism evidence="3 4">
    <name type="scientific">Clostridium tarantellae</name>
    <dbReference type="NCBI Taxonomy" id="39493"/>
    <lineage>
        <taxon>Bacteria</taxon>
        <taxon>Bacillati</taxon>
        <taxon>Bacillota</taxon>
        <taxon>Clostridia</taxon>
        <taxon>Eubacteriales</taxon>
        <taxon>Clostridiaceae</taxon>
        <taxon>Clostridium</taxon>
    </lineage>
</organism>
<keyword evidence="1" id="KW-0812">Transmembrane</keyword>
<dbReference type="Proteomes" id="UP000430345">
    <property type="component" value="Unassembled WGS sequence"/>
</dbReference>
<evidence type="ECO:0000313" key="4">
    <source>
        <dbReference type="Proteomes" id="UP000430345"/>
    </source>
</evidence>
<keyword evidence="1" id="KW-1133">Transmembrane helix</keyword>
<dbReference type="PANTHER" id="PTHR43592:SF15">
    <property type="entry name" value="CAAX AMINO TERMINAL PROTEASE FAMILY PROTEIN"/>
    <property type="match status" value="1"/>
</dbReference>
<feature type="transmembrane region" description="Helical" evidence="1">
    <location>
        <begin position="44"/>
        <end position="61"/>
    </location>
</feature>
<sequence>MKKHFYTFKLFNSILYLLKYLCTFFIIIIITSYLQLYFNLNDDNSFTICLILSIFCFYILLKLEKKSPVKYLNLKTFKFKYFYLIILLSLSIVLSDLIFLPILEKIFHIQVPNNNGITFYSFLHIAFIAPIYEEILFRGIIFTKLKQNFPTIVAILLQAIIFGLFHGGLILKLLSTTTGIILGIIYNYTNNLTIVILVHSFLNIFLVILNLFAFDINPIFSIFLLLSIFVVFINKFKLLYNKKYS</sequence>
<feature type="transmembrane region" description="Helical" evidence="1">
    <location>
        <begin position="195"/>
        <end position="213"/>
    </location>
</feature>
<dbReference type="GO" id="GO:0080120">
    <property type="term" value="P:CAAX-box protein maturation"/>
    <property type="evidence" value="ECO:0007669"/>
    <property type="project" value="UniProtKB-ARBA"/>
</dbReference>